<protein>
    <recommendedName>
        <fullName evidence="2">BPL/LPL catalytic domain-containing protein</fullName>
    </recommendedName>
</protein>
<gene>
    <name evidence="3" type="ORF">A4U43_C03F16840</name>
</gene>
<feature type="domain" description="BPL/LPL catalytic" evidence="2">
    <location>
        <begin position="57"/>
        <end position="215"/>
    </location>
</feature>
<dbReference type="PANTHER" id="PTHR43506:SF1">
    <property type="entry name" value="BPL_LPL CATALYTIC DOMAIN-CONTAINING PROTEIN"/>
    <property type="match status" value="1"/>
</dbReference>
<dbReference type="Gramene" id="ONK75438">
    <property type="protein sequence ID" value="ONK75438"/>
    <property type="gene ID" value="A4U43_C03F16840"/>
</dbReference>
<proteinExistence type="predicted"/>
<dbReference type="SUPFAM" id="SSF55681">
    <property type="entry name" value="Class II aaRS and biotin synthetases"/>
    <property type="match status" value="1"/>
</dbReference>
<feature type="signal peptide" evidence="1">
    <location>
        <begin position="1"/>
        <end position="26"/>
    </location>
</feature>
<dbReference type="Proteomes" id="UP000243459">
    <property type="component" value="Chromosome 3"/>
</dbReference>
<dbReference type="AlphaFoldDB" id="A0A5P1FAP0"/>
<evidence type="ECO:0000256" key="1">
    <source>
        <dbReference type="SAM" id="SignalP"/>
    </source>
</evidence>
<organism evidence="3 4">
    <name type="scientific">Asparagus officinalis</name>
    <name type="common">Garden asparagus</name>
    <dbReference type="NCBI Taxonomy" id="4686"/>
    <lineage>
        <taxon>Eukaryota</taxon>
        <taxon>Viridiplantae</taxon>
        <taxon>Streptophyta</taxon>
        <taxon>Embryophyta</taxon>
        <taxon>Tracheophyta</taxon>
        <taxon>Spermatophyta</taxon>
        <taxon>Magnoliopsida</taxon>
        <taxon>Liliopsida</taxon>
        <taxon>Asparagales</taxon>
        <taxon>Asparagaceae</taxon>
        <taxon>Asparagoideae</taxon>
        <taxon>Asparagus</taxon>
    </lineage>
</organism>
<dbReference type="InterPro" id="IPR004143">
    <property type="entry name" value="BPL_LPL_catalytic"/>
</dbReference>
<evidence type="ECO:0000259" key="2">
    <source>
        <dbReference type="Pfam" id="PF21948"/>
    </source>
</evidence>
<sequence length="289" mass="33443">MGRFRFLTLLLVSALLLSISLPQGYGRRIKVMKRYDAGQAFKPSVVPAICDIRKLSELAELKHVLHDSIPVIKRFTGGGTVIVDDGTIFAAIICNKDDVPGVQPYPRSIMSWTSKLYGEVFRGFGNFHLRENDYAFDTRKFGGNAQSITKNQWIHHTSFLWNYDVKNMDYLKLPMRASKYRLARDHVEFLCKMKEYLPSRSIFIERTITSLENHFSVRHVQAETIFDPSESSFSPSTRLLLEKELQEAYSSQTSRQQSLSITQRHRRSWWEVIKAMKTPREKYGDDSGY</sequence>
<dbReference type="PANTHER" id="PTHR43506">
    <property type="entry name" value="BIOTIN/LIPOATE A/B PROTEIN LIGASE FAMILY"/>
    <property type="match status" value="1"/>
</dbReference>
<dbReference type="EMBL" id="CM007383">
    <property type="protein sequence ID" value="ONK75438.1"/>
    <property type="molecule type" value="Genomic_DNA"/>
</dbReference>
<name>A0A5P1FAP0_ASPOF</name>
<dbReference type="OMA" id="YSKGFKM"/>
<evidence type="ECO:0000313" key="4">
    <source>
        <dbReference type="Proteomes" id="UP000243459"/>
    </source>
</evidence>
<dbReference type="Gene3D" id="3.30.930.10">
    <property type="entry name" value="Bira Bifunctional Protein, Domain 2"/>
    <property type="match status" value="1"/>
</dbReference>
<accession>A0A5P1FAP0</accession>
<keyword evidence="1" id="KW-0732">Signal</keyword>
<dbReference type="InterPro" id="IPR045864">
    <property type="entry name" value="aa-tRNA-synth_II/BPL/LPL"/>
</dbReference>
<evidence type="ECO:0000313" key="3">
    <source>
        <dbReference type="EMBL" id="ONK75438.1"/>
    </source>
</evidence>
<dbReference type="InterPro" id="IPR053264">
    <property type="entry name" value="Lipoate-ligase_2_inactive"/>
</dbReference>
<reference evidence="4" key="1">
    <citation type="journal article" date="2017" name="Nat. Commun.">
        <title>The asparagus genome sheds light on the origin and evolution of a young Y chromosome.</title>
        <authorList>
            <person name="Harkess A."/>
            <person name="Zhou J."/>
            <person name="Xu C."/>
            <person name="Bowers J.E."/>
            <person name="Van der Hulst R."/>
            <person name="Ayyampalayam S."/>
            <person name="Mercati F."/>
            <person name="Riccardi P."/>
            <person name="McKain M.R."/>
            <person name="Kakrana A."/>
            <person name="Tang H."/>
            <person name="Ray J."/>
            <person name="Groenendijk J."/>
            <person name="Arikit S."/>
            <person name="Mathioni S.M."/>
            <person name="Nakano M."/>
            <person name="Shan H."/>
            <person name="Telgmann-Rauber A."/>
            <person name="Kanno A."/>
            <person name="Yue Z."/>
            <person name="Chen H."/>
            <person name="Li W."/>
            <person name="Chen Y."/>
            <person name="Xu X."/>
            <person name="Zhang Y."/>
            <person name="Luo S."/>
            <person name="Chen H."/>
            <person name="Gao J."/>
            <person name="Mao Z."/>
            <person name="Pires J.C."/>
            <person name="Luo M."/>
            <person name="Kudrna D."/>
            <person name="Wing R.A."/>
            <person name="Meyers B.C."/>
            <person name="Yi K."/>
            <person name="Kong H."/>
            <person name="Lavrijsen P."/>
            <person name="Sunseri F."/>
            <person name="Falavigna A."/>
            <person name="Ye Y."/>
            <person name="Leebens-Mack J.H."/>
            <person name="Chen G."/>
        </authorList>
    </citation>
    <scope>NUCLEOTIDE SEQUENCE [LARGE SCALE GENOMIC DNA]</scope>
    <source>
        <strain evidence="4">cv. DH0086</strain>
    </source>
</reference>
<dbReference type="Pfam" id="PF21948">
    <property type="entry name" value="LplA-B_cat"/>
    <property type="match status" value="1"/>
</dbReference>
<feature type="chain" id="PRO_5024359934" description="BPL/LPL catalytic domain-containing protein" evidence="1">
    <location>
        <begin position="27"/>
        <end position="289"/>
    </location>
</feature>
<keyword evidence="4" id="KW-1185">Reference proteome</keyword>